<gene>
    <name evidence="1" type="ORF">T07_4981</name>
</gene>
<organism evidence="1 2">
    <name type="scientific">Trichinella nelsoni</name>
    <dbReference type="NCBI Taxonomy" id="6336"/>
    <lineage>
        <taxon>Eukaryota</taxon>
        <taxon>Metazoa</taxon>
        <taxon>Ecdysozoa</taxon>
        <taxon>Nematoda</taxon>
        <taxon>Enoplea</taxon>
        <taxon>Dorylaimia</taxon>
        <taxon>Trichinellida</taxon>
        <taxon>Trichinellidae</taxon>
        <taxon>Trichinella</taxon>
    </lineage>
</organism>
<dbReference type="AlphaFoldDB" id="A0A0V0RWU4"/>
<accession>A0A0V0RWU4</accession>
<keyword evidence="2" id="KW-1185">Reference proteome</keyword>
<protein>
    <submittedName>
        <fullName evidence="1">Uncharacterized protein</fullName>
    </submittedName>
</protein>
<name>A0A0V0RWU4_9BILA</name>
<proteinExistence type="predicted"/>
<evidence type="ECO:0000313" key="2">
    <source>
        <dbReference type="Proteomes" id="UP000054630"/>
    </source>
</evidence>
<comment type="caution">
    <text evidence="1">The sequence shown here is derived from an EMBL/GenBank/DDBJ whole genome shotgun (WGS) entry which is preliminary data.</text>
</comment>
<dbReference type="Proteomes" id="UP000054630">
    <property type="component" value="Unassembled WGS sequence"/>
</dbReference>
<evidence type="ECO:0000313" key="1">
    <source>
        <dbReference type="EMBL" id="KRX18725.1"/>
    </source>
</evidence>
<sequence>MSHCCENGAGEGDGRERGDIQTMEYWTELNQVSKESNSADDESLTDSLWCKLIRLTCQPLLFSSKWEAWKINMQSNDS</sequence>
<reference evidence="1 2" key="1">
    <citation type="submission" date="2015-01" db="EMBL/GenBank/DDBJ databases">
        <title>Evolution of Trichinella species and genotypes.</title>
        <authorList>
            <person name="Korhonen P.K."/>
            <person name="Edoardo P."/>
            <person name="Giuseppe L.R."/>
            <person name="Gasser R.B."/>
        </authorList>
    </citation>
    <scope>NUCLEOTIDE SEQUENCE [LARGE SCALE GENOMIC DNA]</scope>
    <source>
        <strain evidence="1">ISS37</strain>
    </source>
</reference>
<dbReference type="EMBL" id="JYDL01000069">
    <property type="protein sequence ID" value="KRX18725.1"/>
    <property type="molecule type" value="Genomic_DNA"/>
</dbReference>